<dbReference type="Proteomes" id="UP000198280">
    <property type="component" value="Unassembled WGS sequence"/>
</dbReference>
<accession>A0A239NSK6</accession>
<keyword evidence="2" id="KW-1185">Reference proteome</keyword>
<protein>
    <submittedName>
        <fullName evidence="1">Uncharacterized protein</fullName>
    </submittedName>
</protein>
<name>A0A239NSK6_9ACTN</name>
<sequence length="237" mass="25301">MCVTDGVAQGPVEDALCDAHRESGRPTTVRAARAVEPAGFPTGPGSERSGFSGAVLAPVLDCTGPSLRDRVGEPAERVDVDGGIRVPVPKAVPRQPGGMLWFTRNMLVGSYAFFVAVSRRWRSAPWTSLNRSGSVASWDGEEVDHPAAVRPGLHRFRQHVEFAGQEPGLFRRAHAETEETGRLVAPGRRSAAGCRSHRAAVDQALARSGCMAFDQLTSWSSMASAVGRWCGPGLKTL</sequence>
<reference evidence="1 2" key="1">
    <citation type="submission" date="2017-06" db="EMBL/GenBank/DDBJ databases">
        <authorList>
            <person name="Kim H.J."/>
            <person name="Triplett B.A."/>
        </authorList>
    </citation>
    <scope>NUCLEOTIDE SEQUENCE [LARGE SCALE GENOMIC DNA]</scope>
    <source>
        <strain evidence="1 2">CGMCC 4.1858</strain>
    </source>
</reference>
<gene>
    <name evidence="1" type="ORF">SAMN05216252_1467</name>
</gene>
<dbReference type="EMBL" id="FZOF01000046">
    <property type="protein sequence ID" value="SNT57672.1"/>
    <property type="molecule type" value="Genomic_DNA"/>
</dbReference>
<proteinExistence type="predicted"/>
<dbReference type="AlphaFoldDB" id="A0A239NSK6"/>
<evidence type="ECO:0000313" key="2">
    <source>
        <dbReference type="Proteomes" id="UP000198280"/>
    </source>
</evidence>
<evidence type="ECO:0000313" key="1">
    <source>
        <dbReference type="EMBL" id="SNT57672.1"/>
    </source>
</evidence>
<organism evidence="1 2">
    <name type="scientific">Actinacidiphila glaucinigra</name>
    <dbReference type="NCBI Taxonomy" id="235986"/>
    <lineage>
        <taxon>Bacteria</taxon>
        <taxon>Bacillati</taxon>
        <taxon>Actinomycetota</taxon>
        <taxon>Actinomycetes</taxon>
        <taxon>Kitasatosporales</taxon>
        <taxon>Streptomycetaceae</taxon>
        <taxon>Actinacidiphila</taxon>
    </lineage>
</organism>